<keyword evidence="5" id="KW-0862">Zinc</keyword>
<evidence type="ECO:0000256" key="1">
    <source>
        <dbReference type="ARBA" id="ARBA00009388"/>
    </source>
</evidence>
<evidence type="ECO:0000313" key="10">
    <source>
        <dbReference type="EMBL" id="OWP03587.1"/>
    </source>
</evidence>
<feature type="region of interest" description="Disordered" evidence="7">
    <location>
        <begin position="57"/>
        <end position="126"/>
    </location>
</feature>
<reference evidence="10 11" key="1">
    <citation type="submission" date="2017-04" db="EMBL/GenBank/DDBJ databases">
        <title>Draft genome sequence of Marssonina coronaria NL1: causal agent of apple blotch.</title>
        <authorList>
            <person name="Cheng Q."/>
        </authorList>
    </citation>
    <scope>NUCLEOTIDE SEQUENCE [LARGE SCALE GENOMIC DNA]</scope>
    <source>
        <strain evidence="10 11">NL1</strain>
    </source>
</reference>
<dbReference type="PANTHER" id="PTHR43579:SF1">
    <property type="entry name" value="NEUTRAL METALLOPROTEINASE"/>
    <property type="match status" value="1"/>
</dbReference>
<evidence type="ECO:0000256" key="7">
    <source>
        <dbReference type="SAM" id="MobiDB-lite"/>
    </source>
</evidence>
<evidence type="ECO:0000256" key="5">
    <source>
        <dbReference type="ARBA" id="ARBA00022833"/>
    </source>
</evidence>
<dbReference type="Pfam" id="PF02868">
    <property type="entry name" value="Peptidase_M4_C"/>
    <property type="match status" value="1"/>
</dbReference>
<dbReference type="STRING" id="503106.A0A218Z6B2"/>
<dbReference type="InterPro" id="IPR052759">
    <property type="entry name" value="Metalloprotease_M4"/>
</dbReference>
<accession>A0A218Z6B2</accession>
<dbReference type="PANTHER" id="PTHR43579">
    <property type="match status" value="1"/>
</dbReference>
<dbReference type="InterPro" id="IPR027268">
    <property type="entry name" value="Peptidase_M4/M1_CTD_sf"/>
</dbReference>
<sequence>MASNMLQRMPLPRKAPTPHVCCIIPPALLLDILSANEASAGTRAAVQKTYNHCCKLQSRRKTRQVTSAQPRRGLSATGGQSLPHPQRSIIPPGVFHGTAVSPEDTPEQQQHAQHSTQINQDVRSARADKATATAVAATTPDADGLYRKIYSSVQTDTLRKKLLYQEGGDVAAFSSDQGAQEILDFFGKTYQFYKDVFGRSSIDGNNLQLIGSLHYDDVPGPPGMDNAFWDGDEMAFGDGDGEIFGAFTKSIDVIGHELTHGVVQHTANLEYEFQSGALNESMADVFGSMIKQYFAAGGRQTAAEADWLIGEGIFLPSVAHAAALRSMKAPGTAYDNPKVGKDRQPADMDGYVDSANTDAGDWGGVHLNSGIPNRAFYLAATAIGGYSWEKAGKVWYAALGDQSLVGIDTRKAFAIFADLTVQHATTLFDAGVAEKVKEAWTDVKVYEARQPKYELKL</sequence>
<name>A0A218Z6B2_9HELO</name>
<keyword evidence="11" id="KW-1185">Reference proteome</keyword>
<dbReference type="InParanoid" id="A0A218Z6B2"/>
<dbReference type="InterPro" id="IPR001570">
    <property type="entry name" value="Peptidase_M4_C_domain"/>
</dbReference>
<evidence type="ECO:0000256" key="2">
    <source>
        <dbReference type="ARBA" id="ARBA00022670"/>
    </source>
</evidence>
<dbReference type="GO" id="GO:0046872">
    <property type="term" value="F:metal ion binding"/>
    <property type="evidence" value="ECO:0007669"/>
    <property type="project" value="UniProtKB-KW"/>
</dbReference>
<dbReference type="CDD" id="cd09597">
    <property type="entry name" value="M4_TLP"/>
    <property type="match status" value="1"/>
</dbReference>
<organism evidence="10 11">
    <name type="scientific">Diplocarpon coronariae</name>
    <dbReference type="NCBI Taxonomy" id="2795749"/>
    <lineage>
        <taxon>Eukaryota</taxon>
        <taxon>Fungi</taxon>
        <taxon>Dikarya</taxon>
        <taxon>Ascomycota</taxon>
        <taxon>Pezizomycotina</taxon>
        <taxon>Leotiomycetes</taxon>
        <taxon>Helotiales</taxon>
        <taxon>Drepanopezizaceae</taxon>
        <taxon>Diplocarpon</taxon>
    </lineage>
</organism>
<evidence type="ECO:0000256" key="4">
    <source>
        <dbReference type="ARBA" id="ARBA00022801"/>
    </source>
</evidence>
<evidence type="ECO:0000259" key="9">
    <source>
        <dbReference type="Pfam" id="PF02868"/>
    </source>
</evidence>
<keyword evidence="2" id="KW-0645">Protease</keyword>
<dbReference type="PRINTS" id="PR00730">
    <property type="entry name" value="THERMOLYSIN"/>
</dbReference>
<evidence type="ECO:0000256" key="3">
    <source>
        <dbReference type="ARBA" id="ARBA00022723"/>
    </source>
</evidence>
<feature type="domain" description="Peptidase M4 C-terminal" evidence="9">
    <location>
        <begin position="267"/>
        <end position="445"/>
    </location>
</feature>
<dbReference type="InterPro" id="IPR023612">
    <property type="entry name" value="Peptidase_M4"/>
</dbReference>
<keyword evidence="3" id="KW-0479">Metal-binding</keyword>
<comment type="caution">
    <text evidence="10">The sequence shown here is derived from an EMBL/GenBank/DDBJ whole genome shotgun (WGS) entry which is preliminary data.</text>
</comment>
<evidence type="ECO:0000259" key="8">
    <source>
        <dbReference type="Pfam" id="PF01447"/>
    </source>
</evidence>
<dbReference type="Gene3D" id="3.10.170.10">
    <property type="match status" value="1"/>
</dbReference>
<proteinExistence type="inferred from homology"/>
<dbReference type="Proteomes" id="UP000242519">
    <property type="component" value="Unassembled WGS sequence"/>
</dbReference>
<dbReference type="Gene3D" id="1.10.390.10">
    <property type="entry name" value="Neutral Protease Domain 2"/>
    <property type="match status" value="1"/>
</dbReference>
<feature type="compositionally biased region" description="Polar residues" evidence="7">
    <location>
        <begin position="107"/>
        <end position="122"/>
    </location>
</feature>
<evidence type="ECO:0000313" key="11">
    <source>
        <dbReference type="Proteomes" id="UP000242519"/>
    </source>
</evidence>
<evidence type="ECO:0000256" key="6">
    <source>
        <dbReference type="ARBA" id="ARBA00023049"/>
    </source>
</evidence>
<dbReference type="AlphaFoldDB" id="A0A218Z6B2"/>
<comment type="similarity">
    <text evidence="1">Belongs to the peptidase M4 family.</text>
</comment>
<dbReference type="InterPro" id="IPR013856">
    <property type="entry name" value="Peptidase_M4_domain"/>
</dbReference>
<protein>
    <submittedName>
        <fullName evidence="10">Uncharacterized protein</fullName>
    </submittedName>
</protein>
<dbReference type="EMBL" id="MZNU01000176">
    <property type="protein sequence ID" value="OWP03587.1"/>
    <property type="molecule type" value="Genomic_DNA"/>
</dbReference>
<dbReference type="OrthoDB" id="5332336at2759"/>
<feature type="domain" description="Peptidase M4" evidence="8">
    <location>
        <begin position="177"/>
        <end position="264"/>
    </location>
</feature>
<dbReference type="GO" id="GO:0006508">
    <property type="term" value="P:proteolysis"/>
    <property type="evidence" value="ECO:0007669"/>
    <property type="project" value="UniProtKB-KW"/>
</dbReference>
<dbReference type="SUPFAM" id="SSF55486">
    <property type="entry name" value="Metalloproteases ('zincins'), catalytic domain"/>
    <property type="match status" value="1"/>
</dbReference>
<gene>
    <name evidence="10" type="ORF">B2J93_7605</name>
</gene>
<dbReference type="Pfam" id="PF01447">
    <property type="entry name" value="Peptidase_M4"/>
    <property type="match status" value="1"/>
</dbReference>
<keyword evidence="4" id="KW-0378">Hydrolase</keyword>
<dbReference type="GO" id="GO:0004222">
    <property type="term" value="F:metalloendopeptidase activity"/>
    <property type="evidence" value="ECO:0007669"/>
    <property type="project" value="InterPro"/>
</dbReference>
<keyword evidence="6" id="KW-0482">Metalloprotease</keyword>